<reference evidence="3" key="1">
    <citation type="submission" date="2016-10" db="EMBL/GenBank/DDBJ databases">
        <authorList>
            <person name="Varghese N."/>
            <person name="Submissions S."/>
        </authorList>
    </citation>
    <scope>NUCLEOTIDE SEQUENCE [LARGE SCALE GENOMIC DNA]</scope>
    <source>
        <strain evidence="3">DSM 45405</strain>
    </source>
</reference>
<keyword evidence="3" id="KW-1185">Reference proteome</keyword>
<dbReference type="STRING" id="370526.SAMN04489835_2288"/>
<evidence type="ECO:0008006" key="4">
    <source>
        <dbReference type="Google" id="ProtNLM"/>
    </source>
</evidence>
<proteinExistence type="predicted"/>
<dbReference type="EMBL" id="LT629971">
    <property type="protein sequence ID" value="SEH63438.1"/>
    <property type="molecule type" value="Genomic_DNA"/>
</dbReference>
<feature type="transmembrane region" description="Helical" evidence="1">
    <location>
        <begin position="40"/>
        <end position="57"/>
    </location>
</feature>
<organism evidence="2 3">
    <name type="scientific">Mycolicibacterium rutilum</name>
    <name type="common">Mycobacterium rutilum</name>
    <dbReference type="NCBI Taxonomy" id="370526"/>
    <lineage>
        <taxon>Bacteria</taxon>
        <taxon>Bacillati</taxon>
        <taxon>Actinomycetota</taxon>
        <taxon>Actinomycetes</taxon>
        <taxon>Mycobacteriales</taxon>
        <taxon>Mycobacteriaceae</taxon>
        <taxon>Mycolicibacterium</taxon>
    </lineage>
</organism>
<keyword evidence="1" id="KW-0812">Transmembrane</keyword>
<accession>A0A1H6JVU8</accession>
<keyword evidence="1" id="KW-0472">Membrane</keyword>
<evidence type="ECO:0000313" key="3">
    <source>
        <dbReference type="Proteomes" id="UP000182915"/>
    </source>
</evidence>
<keyword evidence="1" id="KW-1133">Transmembrane helix</keyword>
<evidence type="ECO:0000256" key="1">
    <source>
        <dbReference type="SAM" id="Phobius"/>
    </source>
</evidence>
<dbReference type="InterPro" id="IPR021362">
    <property type="entry name" value="DUF2834"/>
</dbReference>
<name>A0A1H6JVU8_MYCRU</name>
<evidence type="ECO:0000313" key="2">
    <source>
        <dbReference type="EMBL" id="SEH63438.1"/>
    </source>
</evidence>
<dbReference type="OrthoDB" id="7064004at2"/>
<dbReference type="AlphaFoldDB" id="A0A1H6JVU8"/>
<dbReference type="Proteomes" id="UP000182915">
    <property type="component" value="Chromosome I"/>
</dbReference>
<protein>
    <recommendedName>
        <fullName evidence="4">DUF2834 domain-containing protein</fullName>
    </recommendedName>
</protein>
<sequence length="164" mass="17994">MVSLIVHLVLGFATLAVIVKANPAVFARYSSGPRVGRLELFYYVAGVLSVVLGYYFNNQFVAEYAPPGGLHNFIWGPGSWAEFIALGYDNPAAASASQDYTIMTLLLFPAWLLVDGSRRGIKHAWLYLGFVLFASSAFAWAFYLATIERQHRHQQQAVTAGSAA</sequence>
<feature type="transmembrane region" description="Helical" evidence="1">
    <location>
        <begin position="124"/>
        <end position="145"/>
    </location>
</feature>
<gene>
    <name evidence="2" type="ORF">SAMN04489835_2288</name>
</gene>
<dbReference type="RefSeq" id="WP_083407235.1">
    <property type="nucleotide sequence ID" value="NZ_LT629971.1"/>
</dbReference>
<dbReference type="Pfam" id="PF11196">
    <property type="entry name" value="DUF2834"/>
    <property type="match status" value="1"/>
</dbReference>